<evidence type="ECO:0000259" key="5">
    <source>
        <dbReference type="Pfam" id="PF00171"/>
    </source>
</evidence>
<comment type="similarity">
    <text evidence="1 4">Belongs to the aldehyde dehydrogenase family.</text>
</comment>
<dbReference type="InterPro" id="IPR016162">
    <property type="entry name" value="Ald_DH_N"/>
</dbReference>
<dbReference type="GO" id="GO:0004029">
    <property type="term" value="F:aldehyde dehydrogenase (NAD+) activity"/>
    <property type="evidence" value="ECO:0007669"/>
    <property type="project" value="UniProtKB-EC"/>
</dbReference>
<evidence type="ECO:0000313" key="7">
    <source>
        <dbReference type="Proteomes" id="UP000542125"/>
    </source>
</evidence>
<keyword evidence="7" id="KW-1185">Reference proteome</keyword>
<dbReference type="Gene3D" id="3.40.605.10">
    <property type="entry name" value="Aldehyde Dehydrogenase, Chain A, domain 1"/>
    <property type="match status" value="1"/>
</dbReference>
<dbReference type="EMBL" id="JACBYR010000001">
    <property type="protein sequence ID" value="NYE84164.1"/>
    <property type="molecule type" value="Genomic_DNA"/>
</dbReference>
<organism evidence="6 7">
    <name type="scientific">Pigmentiphaga litoralis</name>
    <dbReference type="NCBI Taxonomy" id="516702"/>
    <lineage>
        <taxon>Bacteria</taxon>
        <taxon>Pseudomonadati</taxon>
        <taxon>Pseudomonadota</taxon>
        <taxon>Betaproteobacteria</taxon>
        <taxon>Burkholderiales</taxon>
        <taxon>Alcaligenaceae</taxon>
        <taxon>Pigmentiphaga</taxon>
    </lineage>
</organism>
<dbReference type="InterPro" id="IPR016160">
    <property type="entry name" value="Ald_DH_CS_CYS"/>
</dbReference>
<protein>
    <submittedName>
        <fullName evidence="6">Aldehyde dehydrogenase (NAD+)</fullName>
        <ecNumber evidence="6">1.2.1.3</ecNumber>
    </submittedName>
</protein>
<name>A0A7Y9LLP7_9BURK</name>
<evidence type="ECO:0000313" key="6">
    <source>
        <dbReference type="EMBL" id="NYE84164.1"/>
    </source>
</evidence>
<dbReference type="SUPFAM" id="SSF53720">
    <property type="entry name" value="ALDH-like"/>
    <property type="match status" value="1"/>
</dbReference>
<evidence type="ECO:0000256" key="1">
    <source>
        <dbReference type="ARBA" id="ARBA00009986"/>
    </source>
</evidence>
<dbReference type="InterPro" id="IPR016161">
    <property type="entry name" value="Ald_DH/histidinol_DH"/>
</dbReference>
<feature type="domain" description="Aldehyde dehydrogenase" evidence="5">
    <location>
        <begin position="10"/>
        <end position="471"/>
    </location>
</feature>
<evidence type="ECO:0000256" key="2">
    <source>
        <dbReference type="ARBA" id="ARBA00023002"/>
    </source>
</evidence>
<dbReference type="PANTHER" id="PTHR11699">
    <property type="entry name" value="ALDEHYDE DEHYDROGENASE-RELATED"/>
    <property type="match status" value="1"/>
</dbReference>
<dbReference type="InterPro" id="IPR016163">
    <property type="entry name" value="Ald_DH_C"/>
</dbReference>
<dbReference type="PROSITE" id="PS00687">
    <property type="entry name" value="ALDEHYDE_DEHYDR_GLU"/>
    <property type="match status" value="1"/>
</dbReference>
<feature type="active site" evidence="3">
    <location>
        <position position="245"/>
    </location>
</feature>
<dbReference type="RefSeq" id="WP_179587887.1">
    <property type="nucleotide sequence ID" value="NZ_JACBYR010000001.1"/>
</dbReference>
<dbReference type="AlphaFoldDB" id="A0A7Y9LLP7"/>
<comment type="caution">
    <text evidence="6">The sequence shown here is derived from an EMBL/GenBank/DDBJ whole genome shotgun (WGS) entry which is preliminary data.</text>
</comment>
<gene>
    <name evidence="6" type="ORF">FHW18_003435</name>
</gene>
<dbReference type="Gene3D" id="3.40.309.10">
    <property type="entry name" value="Aldehyde Dehydrogenase, Chain A, domain 2"/>
    <property type="match status" value="1"/>
</dbReference>
<evidence type="ECO:0000256" key="3">
    <source>
        <dbReference type="PROSITE-ProRule" id="PRU10007"/>
    </source>
</evidence>
<dbReference type="Pfam" id="PF00171">
    <property type="entry name" value="Aldedh"/>
    <property type="match status" value="1"/>
</dbReference>
<keyword evidence="2 4" id="KW-0560">Oxidoreductase</keyword>
<dbReference type="InterPro" id="IPR029510">
    <property type="entry name" value="Ald_DH_CS_GLU"/>
</dbReference>
<dbReference type="Proteomes" id="UP000542125">
    <property type="component" value="Unassembled WGS sequence"/>
</dbReference>
<dbReference type="InterPro" id="IPR015590">
    <property type="entry name" value="Aldehyde_DH_dom"/>
</dbReference>
<dbReference type="PROSITE" id="PS00070">
    <property type="entry name" value="ALDEHYDE_DEHYDR_CYS"/>
    <property type="match status" value="1"/>
</dbReference>
<reference evidence="6 7" key="1">
    <citation type="submission" date="2020-07" db="EMBL/GenBank/DDBJ databases">
        <title>Genomic Encyclopedia of Type Strains, Phase IV (KMG-V): Genome sequencing to study the core and pangenomes of soil and plant-associated prokaryotes.</title>
        <authorList>
            <person name="Whitman W."/>
        </authorList>
    </citation>
    <scope>NUCLEOTIDE SEQUENCE [LARGE SCALE GENOMIC DNA]</scope>
    <source>
        <strain evidence="6 7">SAS40</strain>
    </source>
</reference>
<proteinExistence type="inferred from homology"/>
<dbReference type="CDD" id="cd07097">
    <property type="entry name" value="ALDH_KGSADH-YcbD"/>
    <property type="match status" value="1"/>
</dbReference>
<evidence type="ECO:0000256" key="4">
    <source>
        <dbReference type="RuleBase" id="RU003345"/>
    </source>
</evidence>
<dbReference type="FunFam" id="3.40.309.10:FF:000012">
    <property type="entry name" value="Betaine aldehyde dehydrogenase"/>
    <property type="match status" value="1"/>
</dbReference>
<accession>A0A7Y9LLP7</accession>
<dbReference type="FunFam" id="3.40.605.10:FF:000007">
    <property type="entry name" value="NAD/NADP-dependent betaine aldehyde dehydrogenase"/>
    <property type="match status" value="1"/>
</dbReference>
<dbReference type="EC" id="1.2.1.3" evidence="6"/>
<sequence length="476" mass="50919">MHANYIAGHWVEGDGITRNINPSDTSDVVGVYTQATLSQVDDAIAAAEAAAPAWGSTTALQRADMLDAIGTELIARKDELGRLLAREEGKTLAEATGEAWRAGTIFRFFAAEAVRLRGDRLPQLRPGVDVDITREPVGVVGLITPWNFPLAIPAWKIAPALAFGNTVVLKPAELVPGCAWALADIISRHGVPPGVFNLTMGRGTVVGQAILDDPRVAAISFTGSAATGKRIAEAAMRRLAKVQMEMGGKNPLVILDDADLDRAVDCAVQGSFFSTGQRCTASSRLIVQRGIHDRFVSAMKTRMDSLRTDNALLPGTDIGPVVDARQLQQNEDYLRIGRDEGATLVHGGERLRRDTDGFYFSPALFTDCDNSMRVCREEIFGPVAAVILVDSYEEALAVANDTEYGLSAGICTGSLKHATHFKRQAQVGLVTVNCPTAGADHHAAFGGRKGSSYGSREQGTYAAEFYTTVKTAYTAP</sequence>